<accession>A0A7X4GIP5</accession>
<gene>
    <name evidence="2" type="ORF">GR702_16515</name>
</gene>
<feature type="chain" id="PRO_5030530334" evidence="1">
    <location>
        <begin position="20"/>
        <end position="122"/>
    </location>
</feature>
<name>A0A7X4GIP5_9SPHN</name>
<sequence length="122" mass="12867">MLAIAGAAFAAVQAPGAIAAQEPATKLVFCGKNDCLLVSGFRADPASQVQLNGHPVKVEGGRAWKVRVPIATVRAWSRPRARTLDVMVLNADSRLNRADQAALPIGLLGQTTQLASLVIRSR</sequence>
<proteinExistence type="predicted"/>
<feature type="signal peptide" evidence="1">
    <location>
        <begin position="1"/>
        <end position="19"/>
    </location>
</feature>
<keyword evidence="1" id="KW-0732">Signal</keyword>
<dbReference type="EMBL" id="WVTD01000014">
    <property type="protein sequence ID" value="MYL99373.1"/>
    <property type="molecule type" value="Genomic_DNA"/>
</dbReference>
<protein>
    <submittedName>
        <fullName evidence="2">Uncharacterized protein</fullName>
    </submittedName>
</protein>
<keyword evidence="3" id="KW-1185">Reference proteome</keyword>
<comment type="caution">
    <text evidence="2">The sequence shown here is derived from an EMBL/GenBank/DDBJ whole genome shotgun (WGS) entry which is preliminary data.</text>
</comment>
<reference evidence="2 3" key="1">
    <citation type="submission" date="2019-12" db="EMBL/GenBank/DDBJ databases">
        <authorList>
            <person name="Feng G."/>
            <person name="Zhu H."/>
        </authorList>
    </citation>
    <scope>NUCLEOTIDE SEQUENCE [LARGE SCALE GENOMIC DNA]</scope>
    <source>
        <strain evidence="2 3">FGD1</strain>
    </source>
</reference>
<organism evidence="2 3">
    <name type="scientific">Novosphingobium silvae</name>
    <dbReference type="NCBI Taxonomy" id="2692619"/>
    <lineage>
        <taxon>Bacteria</taxon>
        <taxon>Pseudomonadati</taxon>
        <taxon>Pseudomonadota</taxon>
        <taxon>Alphaproteobacteria</taxon>
        <taxon>Sphingomonadales</taxon>
        <taxon>Sphingomonadaceae</taxon>
        <taxon>Novosphingobium</taxon>
    </lineage>
</organism>
<evidence type="ECO:0000256" key="1">
    <source>
        <dbReference type="SAM" id="SignalP"/>
    </source>
</evidence>
<dbReference type="AlphaFoldDB" id="A0A7X4GIP5"/>
<dbReference type="Proteomes" id="UP000465810">
    <property type="component" value="Unassembled WGS sequence"/>
</dbReference>
<evidence type="ECO:0000313" key="3">
    <source>
        <dbReference type="Proteomes" id="UP000465810"/>
    </source>
</evidence>
<evidence type="ECO:0000313" key="2">
    <source>
        <dbReference type="EMBL" id="MYL99373.1"/>
    </source>
</evidence>